<evidence type="ECO:0000256" key="8">
    <source>
        <dbReference type="ARBA" id="ARBA00025046"/>
    </source>
</evidence>
<evidence type="ECO:0000313" key="14">
    <source>
        <dbReference type="EMBL" id="GEK92170.1"/>
    </source>
</evidence>
<gene>
    <name evidence="14" type="ORF">AKA01nite_17920</name>
</gene>
<keyword evidence="15" id="KW-1185">Reference proteome</keyword>
<feature type="binding site" evidence="13">
    <location>
        <position position="115"/>
    </location>
    <ligand>
        <name>substrate</name>
    </ligand>
</feature>
<evidence type="ECO:0000256" key="1">
    <source>
        <dbReference type="ARBA" id="ARBA00001342"/>
    </source>
</evidence>
<dbReference type="SUPFAM" id="SSF89562">
    <property type="entry name" value="RraA-like"/>
    <property type="match status" value="1"/>
</dbReference>
<accession>A0A511AVE6</accession>
<comment type="similarity">
    <text evidence="3">Belongs to the class II aldolase/RraA-like family.</text>
</comment>
<dbReference type="GO" id="GO:0046872">
    <property type="term" value="F:metal ion binding"/>
    <property type="evidence" value="ECO:0007669"/>
    <property type="project" value="UniProtKB-KW"/>
</dbReference>
<organism evidence="14 15">
    <name type="scientific">Alkalibacterium kapii</name>
    <dbReference type="NCBI Taxonomy" id="426704"/>
    <lineage>
        <taxon>Bacteria</taxon>
        <taxon>Bacillati</taxon>
        <taxon>Bacillota</taxon>
        <taxon>Bacilli</taxon>
        <taxon>Lactobacillales</taxon>
        <taxon>Carnobacteriaceae</taxon>
        <taxon>Alkalibacterium</taxon>
    </lineage>
</organism>
<dbReference type="Proteomes" id="UP000321662">
    <property type="component" value="Unassembled WGS sequence"/>
</dbReference>
<dbReference type="EC" id="4.1.3.17" evidence="5"/>
<evidence type="ECO:0000256" key="12">
    <source>
        <dbReference type="ARBA" id="ARBA00047973"/>
    </source>
</evidence>
<evidence type="ECO:0000256" key="9">
    <source>
        <dbReference type="ARBA" id="ARBA00029596"/>
    </source>
</evidence>
<dbReference type="OrthoDB" id="9784786at2"/>
<dbReference type="CDD" id="cd16841">
    <property type="entry name" value="RraA_family"/>
    <property type="match status" value="1"/>
</dbReference>
<dbReference type="InterPro" id="IPR005493">
    <property type="entry name" value="RraA/RraA-like"/>
</dbReference>
<comment type="cofactor">
    <cofactor evidence="13">
        <name>Mg(2+)</name>
        <dbReference type="ChEBI" id="CHEBI:18420"/>
    </cofactor>
</comment>
<comment type="catalytic activity">
    <reaction evidence="12">
        <text>oxaloacetate + H(+) = pyruvate + CO2</text>
        <dbReference type="Rhea" id="RHEA:15641"/>
        <dbReference type="ChEBI" id="CHEBI:15361"/>
        <dbReference type="ChEBI" id="CHEBI:15378"/>
        <dbReference type="ChEBI" id="CHEBI:16452"/>
        <dbReference type="ChEBI" id="CHEBI:16526"/>
        <dbReference type="EC" id="4.1.1.112"/>
    </reaction>
</comment>
<dbReference type="GO" id="GO:0008948">
    <property type="term" value="F:oxaloacetate decarboxylase activity"/>
    <property type="evidence" value="ECO:0007669"/>
    <property type="project" value="UniProtKB-EC"/>
</dbReference>
<comment type="catalytic activity">
    <reaction evidence="1">
        <text>4-hydroxy-4-methyl-2-oxoglutarate = 2 pyruvate</text>
        <dbReference type="Rhea" id="RHEA:22748"/>
        <dbReference type="ChEBI" id="CHEBI:15361"/>
        <dbReference type="ChEBI" id="CHEBI:58276"/>
        <dbReference type="EC" id="4.1.3.17"/>
    </reaction>
</comment>
<evidence type="ECO:0000256" key="11">
    <source>
        <dbReference type="ARBA" id="ARBA00032305"/>
    </source>
</evidence>
<evidence type="ECO:0000256" key="10">
    <source>
        <dbReference type="ARBA" id="ARBA00030169"/>
    </source>
</evidence>
<keyword evidence="13" id="KW-0460">Magnesium</keyword>
<evidence type="ECO:0000256" key="7">
    <source>
        <dbReference type="ARBA" id="ARBA00016549"/>
    </source>
</evidence>
<reference evidence="14 15" key="1">
    <citation type="submission" date="2019-07" db="EMBL/GenBank/DDBJ databases">
        <title>Whole genome shotgun sequence of Alkalibacterium kapii NBRC 103247.</title>
        <authorList>
            <person name="Hosoyama A."/>
            <person name="Uohara A."/>
            <person name="Ohji S."/>
            <person name="Ichikawa N."/>
        </authorList>
    </citation>
    <scope>NUCLEOTIDE SEQUENCE [LARGE SCALE GENOMIC DNA]</scope>
    <source>
        <strain evidence="14 15">NBRC 103247</strain>
    </source>
</reference>
<evidence type="ECO:0000256" key="5">
    <source>
        <dbReference type="ARBA" id="ARBA00012213"/>
    </source>
</evidence>
<comment type="cofactor">
    <cofactor evidence="2">
        <name>a divalent metal cation</name>
        <dbReference type="ChEBI" id="CHEBI:60240"/>
    </cofactor>
</comment>
<dbReference type="PANTHER" id="PTHR33254:SF4">
    <property type="entry name" value="4-HYDROXY-4-METHYL-2-OXOGLUTARATE ALDOLASE 3-RELATED"/>
    <property type="match status" value="1"/>
</dbReference>
<evidence type="ECO:0000256" key="3">
    <source>
        <dbReference type="ARBA" id="ARBA00008621"/>
    </source>
</evidence>
<name>A0A511AVE6_9LACT</name>
<comment type="caution">
    <text evidence="14">The sequence shown here is derived from an EMBL/GenBank/DDBJ whole genome shotgun (WGS) entry which is preliminary data.</text>
</comment>
<evidence type="ECO:0000256" key="2">
    <source>
        <dbReference type="ARBA" id="ARBA00001968"/>
    </source>
</evidence>
<comment type="function">
    <text evidence="8">Catalyzes the aldol cleavage of 4-hydroxy-4-methyl-2-oxoglutarate (HMG) into 2 molecules of pyruvate. Also contains a secondary oxaloacetate (OAA) decarboxylase activity due to the common pyruvate enolate transition state formed following C-C bond cleavage in the retro-aldol and decarboxylation reactions.</text>
</comment>
<evidence type="ECO:0000256" key="6">
    <source>
        <dbReference type="ARBA" id="ARBA00012947"/>
    </source>
</evidence>
<evidence type="ECO:0000256" key="4">
    <source>
        <dbReference type="ARBA" id="ARBA00011233"/>
    </source>
</evidence>
<feature type="binding site" evidence="13">
    <location>
        <begin position="93"/>
        <end position="96"/>
    </location>
    <ligand>
        <name>substrate</name>
    </ligand>
</feature>
<dbReference type="Pfam" id="PF03737">
    <property type="entry name" value="RraA-like"/>
    <property type="match status" value="1"/>
</dbReference>
<comment type="subunit">
    <text evidence="4">Homotrimer.</text>
</comment>
<keyword evidence="13" id="KW-0479">Metal-binding</keyword>
<proteinExistence type="inferred from homology"/>
<dbReference type="GO" id="GO:0047443">
    <property type="term" value="F:4-hydroxy-4-methyl-2-oxoglutarate aldolase activity"/>
    <property type="evidence" value="ECO:0007669"/>
    <property type="project" value="UniProtKB-EC"/>
</dbReference>
<dbReference type="EC" id="4.1.1.112" evidence="6"/>
<protein>
    <recommendedName>
        <fullName evidence="7">Putative 4-hydroxy-4-methyl-2-oxoglutarate aldolase</fullName>
        <ecNumber evidence="6">4.1.1.112</ecNumber>
        <ecNumber evidence="5">4.1.3.17</ecNumber>
    </recommendedName>
    <alternativeName>
        <fullName evidence="11">Oxaloacetate decarboxylase</fullName>
    </alternativeName>
    <alternativeName>
        <fullName evidence="9">Regulator of ribonuclease activity homolog</fullName>
    </alternativeName>
    <alternativeName>
        <fullName evidence="10">RraA-like protein</fullName>
    </alternativeName>
</protein>
<evidence type="ECO:0000313" key="15">
    <source>
        <dbReference type="Proteomes" id="UP000321662"/>
    </source>
</evidence>
<dbReference type="AlphaFoldDB" id="A0A511AVE6"/>
<dbReference type="InterPro" id="IPR036704">
    <property type="entry name" value="RraA/RraA-like_sf"/>
</dbReference>
<feature type="binding site" evidence="13">
    <location>
        <position position="116"/>
    </location>
    <ligand>
        <name>Mg(2+)</name>
        <dbReference type="ChEBI" id="CHEBI:18420"/>
    </ligand>
</feature>
<evidence type="ECO:0000256" key="13">
    <source>
        <dbReference type="PIRSR" id="PIRSR605493-1"/>
    </source>
</evidence>
<dbReference type="EMBL" id="BJUY01000037">
    <property type="protein sequence ID" value="GEK92170.1"/>
    <property type="molecule type" value="Genomic_DNA"/>
</dbReference>
<sequence length="211" mass="23461">MINNIEKEIIEEYKKLDTCTISDAFDQLNIGQGGFISPKPMVKNTKICGQVYTVRYLPMQEYNKNFGTFLDDIPKGRVAVIDNNGRLDGSVWGDTMALFAQKQGVAGAVLNGVYRDVEPINELGFPVFAKGTSTKSGKNLVAVDAVNVPIQIDDVRIDPDDLIFGDESGVMVIPYQHVETVLKEAKRLKDKDQHFIDNLESGMPYKDAKQN</sequence>
<dbReference type="RefSeq" id="WP_146924972.1">
    <property type="nucleotide sequence ID" value="NZ_BJUY01000037.1"/>
</dbReference>
<dbReference type="Gene3D" id="3.50.30.40">
    <property type="entry name" value="Ribonuclease E inhibitor RraA/RraA-like"/>
    <property type="match status" value="1"/>
</dbReference>
<dbReference type="PANTHER" id="PTHR33254">
    <property type="entry name" value="4-HYDROXY-4-METHYL-2-OXOGLUTARATE ALDOLASE 3-RELATED"/>
    <property type="match status" value="1"/>
</dbReference>